<sequence>MRTNKVNQLLAGVKKQLSTFSQIQEVSEASVKAIYLIDKEIILTSKQYYDGDFIEKFKMKASELNTDLLEDFTSNLKQRVGRFVAFSVSIYEITDTTDVAQLAICSRGVDNTLTVTDEFVDIFISVVAALDNVGVDWSRAVSIATDGAPSMMGKKGP</sequence>
<evidence type="ECO:0000313" key="2">
    <source>
        <dbReference type="Proteomes" id="UP000675881"/>
    </source>
</evidence>
<protein>
    <submittedName>
        <fullName evidence="1">(salmon louse) hypothetical protein</fullName>
    </submittedName>
</protein>
<dbReference type="EMBL" id="HG994591">
    <property type="protein sequence ID" value="CAF2817616.1"/>
    <property type="molecule type" value="Genomic_DNA"/>
</dbReference>
<name>A0A7R8CGP1_LEPSM</name>
<organism evidence="1 2">
    <name type="scientific">Lepeophtheirus salmonis</name>
    <name type="common">Salmon louse</name>
    <name type="synonym">Caligus salmonis</name>
    <dbReference type="NCBI Taxonomy" id="72036"/>
    <lineage>
        <taxon>Eukaryota</taxon>
        <taxon>Metazoa</taxon>
        <taxon>Ecdysozoa</taxon>
        <taxon>Arthropoda</taxon>
        <taxon>Crustacea</taxon>
        <taxon>Multicrustacea</taxon>
        <taxon>Hexanauplia</taxon>
        <taxon>Copepoda</taxon>
        <taxon>Siphonostomatoida</taxon>
        <taxon>Caligidae</taxon>
        <taxon>Lepeophtheirus</taxon>
    </lineage>
</organism>
<gene>
    <name evidence="1" type="ORF">LSAA_3485</name>
</gene>
<evidence type="ECO:0000313" key="1">
    <source>
        <dbReference type="EMBL" id="CAF2817616.1"/>
    </source>
</evidence>
<dbReference type="PANTHER" id="PTHR45913:SF5">
    <property type="entry name" value="GENERAL TRANSCRIPTION FACTOR II-I REPEAT DOMAIN-CONTAINING PROTEIN 2A-LIKE PROTEIN"/>
    <property type="match status" value="1"/>
</dbReference>
<proteinExistence type="predicted"/>
<dbReference type="AlphaFoldDB" id="A0A7R8CGP1"/>
<accession>A0A7R8CGP1</accession>
<reference evidence="1" key="1">
    <citation type="submission" date="2021-02" db="EMBL/GenBank/DDBJ databases">
        <authorList>
            <person name="Bekaert M."/>
        </authorList>
    </citation>
    <scope>NUCLEOTIDE SEQUENCE</scope>
    <source>
        <strain evidence="1">IoA-00</strain>
    </source>
</reference>
<keyword evidence="2" id="KW-1185">Reference proteome</keyword>
<dbReference type="Proteomes" id="UP000675881">
    <property type="component" value="Chromosome 12"/>
</dbReference>
<dbReference type="PANTHER" id="PTHR45913">
    <property type="entry name" value="EPM2A-INTERACTING PROTEIN 1"/>
    <property type="match status" value="1"/>
</dbReference>
<dbReference type="OrthoDB" id="6352818at2759"/>